<keyword evidence="3" id="KW-1185">Reference proteome</keyword>
<gene>
    <name evidence="2" type="ORF">Hypma_002069</name>
</gene>
<dbReference type="InParanoid" id="A0A369K2T5"/>
<dbReference type="Proteomes" id="UP000076154">
    <property type="component" value="Unassembled WGS sequence"/>
</dbReference>
<protein>
    <submittedName>
        <fullName evidence="2">Uncharacterized protein</fullName>
    </submittedName>
</protein>
<feature type="compositionally biased region" description="Basic and acidic residues" evidence="1">
    <location>
        <begin position="108"/>
        <end position="117"/>
    </location>
</feature>
<evidence type="ECO:0000313" key="2">
    <source>
        <dbReference type="EMBL" id="RDB27892.1"/>
    </source>
</evidence>
<feature type="region of interest" description="Disordered" evidence="1">
    <location>
        <begin position="210"/>
        <end position="238"/>
    </location>
</feature>
<evidence type="ECO:0000313" key="3">
    <source>
        <dbReference type="Proteomes" id="UP000076154"/>
    </source>
</evidence>
<accession>A0A369K2T5</accession>
<comment type="caution">
    <text evidence="2">The sequence shown here is derived from an EMBL/GenBank/DDBJ whole genome shotgun (WGS) entry which is preliminary data.</text>
</comment>
<reference evidence="2" key="1">
    <citation type="submission" date="2018-04" db="EMBL/GenBank/DDBJ databases">
        <title>Whole genome sequencing of Hypsizygus marmoreus.</title>
        <authorList>
            <person name="Choi I.-G."/>
            <person name="Min B."/>
            <person name="Kim J.-G."/>
            <person name="Kim S."/>
            <person name="Oh Y.-L."/>
            <person name="Kong W.-S."/>
            <person name="Park H."/>
            <person name="Jeong J."/>
            <person name="Song E.-S."/>
        </authorList>
    </citation>
    <scope>NUCLEOTIDE SEQUENCE [LARGE SCALE GENOMIC DNA]</scope>
    <source>
        <strain evidence="2">51987-8</strain>
    </source>
</reference>
<organism evidence="2 3">
    <name type="scientific">Hypsizygus marmoreus</name>
    <name type="common">White beech mushroom</name>
    <name type="synonym">Agaricus marmoreus</name>
    <dbReference type="NCBI Taxonomy" id="39966"/>
    <lineage>
        <taxon>Eukaryota</taxon>
        <taxon>Fungi</taxon>
        <taxon>Dikarya</taxon>
        <taxon>Basidiomycota</taxon>
        <taxon>Agaricomycotina</taxon>
        <taxon>Agaricomycetes</taxon>
        <taxon>Agaricomycetidae</taxon>
        <taxon>Agaricales</taxon>
        <taxon>Tricholomatineae</taxon>
        <taxon>Lyophyllaceae</taxon>
        <taxon>Hypsizygus</taxon>
    </lineage>
</organism>
<dbReference type="AlphaFoldDB" id="A0A369K2T5"/>
<sequence length="238" mass="26896">MRFKRFTRIRINDDRGATHRSAIQLQPNGMAIGAESAELVCERKGGIWTLGYELGFVQGNTDVPVVITTTNSGGGVSRRKNEGSVFGRYRIRERTYREEDVDGFVVRNEDNGERTCSDDDEEEGGRGGGRYKGGKRISKHVQGRRAYVLALDGVFSTRTRIEWETWLRTSSIDDKLKWDSEEVGHNLNEGPGGALPRFTEREEWVCEASGLNGDDKGVEDIQEAQSQQQLRHEERRIS</sequence>
<evidence type="ECO:0000256" key="1">
    <source>
        <dbReference type="SAM" id="MobiDB-lite"/>
    </source>
</evidence>
<dbReference type="EMBL" id="LUEZ02000013">
    <property type="protein sequence ID" value="RDB27892.1"/>
    <property type="molecule type" value="Genomic_DNA"/>
</dbReference>
<name>A0A369K2T5_HYPMA</name>
<proteinExistence type="predicted"/>
<feature type="region of interest" description="Disordered" evidence="1">
    <location>
        <begin position="108"/>
        <end position="135"/>
    </location>
</feature>